<dbReference type="PANTHER" id="PTHR35535">
    <property type="entry name" value="HEAT SHOCK PROTEIN HSLJ"/>
    <property type="match status" value="1"/>
</dbReference>
<evidence type="ECO:0000313" key="2">
    <source>
        <dbReference type="EMBL" id="MBO8483222.1"/>
    </source>
</evidence>
<gene>
    <name evidence="2" type="ORF">IAB75_03795</name>
</gene>
<dbReference type="InterPro" id="IPR038670">
    <property type="entry name" value="HslJ-like_sf"/>
</dbReference>
<evidence type="ECO:0000259" key="1">
    <source>
        <dbReference type="Pfam" id="PF03724"/>
    </source>
</evidence>
<dbReference type="InterPro" id="IPR053147">
    <property type="entry name" value="Hsp_HslJ-like"/>
</dbReference>
<accession>A0A940DQF1</accession>
<dbReference type="PANTHER" id="PTHR35535:SF1">
    <property type="entry name" value="HEAT SHOCK PROTEIN HSLJ"/>
    <property type="match status" value="1"/>
</dbReference>
<feature type="domain" description="DUF306" evidence="1">
    <location>
        <begin position="27"/>
        <end position="129"/>
    </location>
</feature>
<protein>
    <submittedName>
        <fullName evidence="2">META domain-containing protein</fullName>
    </submittedName>
</protein>
<dbReference type="InterPro" id="IPR005184">
    <property type="entry name" value="DUF306_Meta_HslJ"/>
</dbReference>
<dbReference type="Pfam" id="PF03724">
    <property type="entry name" value="META"/>
    <property type="match status" value="1"/>
</dbReference>
<comment type="caution">
    <text evidence="2">The sequence shown here is derived from an EMBL/GenBank/DDBJ whole genome shotgun (WGS) entry which is preliminary data.</text>
</comment>
<dbReference type="EMBL" id="JADILV010000024">
    <property type="protein sequence ID" value="MBO8483222.1"/>
    <property type="molecule type" value="Genomic_DNA"/>
</dbReference>
<sequence length="133" mass="14222">MKKFISAVLAVSAAALFYSCSGNINLDGKWEIVSLGGEAVEATETDPYLEFNTETHEVHGHTGCNIMNGSFSQDGKKLTFGNMATTMMAGPDMDLEREVLDAINKASSVKSAAGNKLQISDADGTLLMELQKK</sequence>
<reference evidence="2" key="1">
    <citation type="submission" date="2020-10" db="EMBL/GenBank/DDBJ databases">
        <authorList>
            <person name="Gilroy R."/>
        </authorList>
    </citation>
    <scope>NUCLEOTIDE SEQUENCE</scope>
    <source>
        <strain evidence="2">G3-8215</strain>
    </source>
</reference>
<dbReference type="PROSITE" id="PS51257">
    <property type="entry name" value="PROKAR_LIPOPROTEIN"/>
    <property type="match status" value="1"/>
</dbReference>
<dbReference type="Proteomes" id="UP000725002">
    <property type="component" value="Unassembled WGS sequence"/>
</dbReference>
<name>A0A940DQF1_9BACT</name>
<organism evidence="2 3">
    <name type="scientific">Candidatus Cryptobacteroides avicola</name>
    <dbReference type="NCBI Taxonomy" id="2840757"/>
    <lineage>
        <taxon>Bacteria</taxon>
        <taxon>Pseudomonadati</taxon>
        <taxon>Bacteroidota</taxon>
        <taxon>Bacteroidia</taxon>
        <taxon>Bacteroidales</taxon>
        <taxon>Candidatus Cryptobacteroides</taxon>
    </lineage>
</organism>
<dbReference type="Gene3D" id="2.40.128.270">
    <property type="match status" value="1"/>
</dbReference>
<evidence type="ECO:0000313" key="3">
    <source>
        <dbReference type="Proteomes" id="UP000725002"/>
    </source>
</evidence>
<dbReference type="AlphaFoldDB" id="A0A940DQF1"/>
<proteinExistence type="predicted"/>
<reference evidence="2" key="2">
    <citation type="journal article" date="2021" name="PeerJ">
        <title>Extensive microbial diversity within the chicken gut microbiome revealed by metagenomics and culture.</title>
        <authorList>
            <person name="Gilroy R."/>
            <person name="Ravi A."/>
            <person name="Getino M."/>
            <person name="Pursley I."/>
            <person name="Horton D.L."/>
            <person name="Alikhan N.F."/>
            <person name="Baker D."/>
            <person name="Gharbi K."/>
            <person name="Hall N."/>
            <person name="Watson M."/>
            <person name="Adriaenssens E.M."/>
            <person name="Foster-Nyarko E."/>
            <person name="Jarju S."/>
            <person name="Secka A."/>
            <person name="Antonio M."/>
            <person name="Oren A."/>
            <person name="Chaudhuri R.R."/>
            <person name="La Ragione R."/>
            <person name="Hildebrand F."/>
            <person name="Pallen M.J."/>
        </authorList>
    </citation>
    <scope>NUCLEOTIDE SEQUENCE</scope>
    <source>
        <strain evidence="2">G3-8215</strain>
    </source>
</reference>